<reference evidence="6 7" key="1">
    <citation type="journal article" date="2016" name="Nat. Commun.">
        <title>Thousands of microbial genomes shed light on interconnected biogeochemical processes in an aquifer system.</title>
        <authorList>
            <person name="Anantharaman K."/>
            <person name="Brown C.T."/>
            <person name="Hug L.A."/>
            <person name="Sharon I."/>
            <person name="Castelle C.J."/>
            <person name="Probst A.J."/>
            <person name="Thomas B.C."/>
            <person name="Singh A."/>
            <person name="Wilkins M.J."/>
            <person name="Karaoz U."/>
            <person name="Brodie E.L."/>
            <person name="Williams K.H."/>
            <person name="Hubbard S.S."/>
            <person name="Banfield J.F."/>
        </authorList>
    </citation>
    <scope>NUCLEOTIDE SEQUENCE [LARGE SCALE GENOMIC DNA]</scope>
</reference>
<sequence>MKKYKADLLQIAQLGHRVLRRKAKKVKEINNSEVQKLIEDLIKTVMDVDGVGIAAPQVYKSLRIFILASHPNPRYPKAPKMNPTAIINPKIISYSKEKKKDWEGCLSIPGIRGLIPRHYSINVEFTNRDGARLKKTYKDFVARIFQHEHDHLEGIMFVDRVESSKDLISEKEYQKMMKKIKSKT</sequence>
<dbReference type="PIRSF" id="PIRSF004749">
    <property type="entry name" value="Pep_def"/>
    <property type="match status" value="1"/>
</dbReference>
<feature type="binding site" evidence="5">
    <location>
        <position position="147"/>
    </location>
    <ligand>
        <name>Fe cation</name>
        <dbReference type="ChEBI" id="CHEBI:24875"/>
    </ligand>
</feature>
<keyword evidence="4 5" id="KW-0648">Protein biosynthesis</keyword>
<dbReference type="Pfam" id="PF01327">
    <property type="entry name" value="Pep_deformylase"/>
    <property type="match status" value="1"/>
</dbReference>
<keyword evidence="5" id="KW-0408">Iron</keyword>
<comment type="function">
    <text evidence="5">Removes the formyl group from the N-terminal Met of newly synthesized proteins. Requires at least a dipeptide for an efficient rate of reaction. N-terminal L-methionine is a prerequisite for activity but the enzyme has broad specificity at other positions.</text>
</comment>
<protein>
    <recommendedName>
        <fullName evidence="5">Peptide deformylase</fullName>
        <shortName evidence="5">PDF</shortName>
        <ecNumber evidence="5">3.5.1.88</ecNumber>
    </recommendedName>
    <alternativeName>
        <fullName evidence="5">Polypeptide deformylase</fullName>
    </alternativeName>
</protein>
<evidence type="ECO:0000256" key="2">
    <source>
        <dbReference type="ARBA" id="ARBA00022723"/>
    </source>
</evidence>
<dbReference type="EC" id="3.5.1.88" evidence="5"/>
<feature type="binding site" evidence="5">
    <location>
        <position position="105"/>
    </location>
    <ligand>
        <name>Fe cation</name>
        <dbReference type="ChEBI" id="CHEBI:24875"/>
    </ligand>
</feature>
<dbReference type="Gene3D" id="3.90.45.10">
    <property type="entry name" value="Peptide deformylase"/>
    <property type="match status" value="1"/>
</dbReference>
<evidence type="ECO:0000256" key="5">
    <source>
        <dbReference type="HAMAP-Rule" id="MF_00163"/>
    </source>
</evidence>
<dbReference type="EMBL" id="MFZO01000047">
    <property type="protein sequence ID" value="OGK23454.1"/>
    <property type="molecule type" value="Genomic_DNA"/>
</dbReference>
<name>A0A1F7GXE0_9BACT</name>
<dbReference type="PANTHER" id="PTHR10458:SF22">
    <property type="entry name" value="PEPTIDE DEFORMYLASE"/>
    <property type="match status" value="1"/>
</dbReference>
<dbReference type="NCBIfam" id="NF001159">
    <property type="entry name" value="PRK00150.1-3"/>
    <property type="match status" value="1"/>
</dbReference>
<dbReference type="InterPro" id="IPR023635">
    <property type="entry name" value="Peptide_deformylase"/>
</dbReference>
<keyword evidence="2 5" id="KW-0479">Metal-binding</keyword>
<gene>
    <name evidence="5" type="primary">def</name>
    <name evidence="6" type="ORF">A3C25_02185</name>
</gene>
<dbReference type="Proteomes" id="UP000177913">
    <property type="component" value="Unassembled WGS sequence"/>
</dbReference>
<evidence type="ECO:0000256" key="3">
    <source>
        <dbReference type="ARBA" id="ARBA00022801"/>
    </source>
</evidence>
<dbReference type="HAMAP" id="MF_00163">
    <property type="entry name" value="Pep_deformylase"/>
    <property type="match status" value="1"/>
</dbReference>
<comment type="caution">
    <text evidence="6">The sequence shown here is derived from an EMBL/GenBank/DDBJ whole genome shotgun (WGS) entry which is preliminary data.</text>
</comment>
<feature type="active site" evidence="5">
    <location>
        <position position="148"/>
    </location>
</feature>
<dbReference type="GO" id="GO:0046872">
    <property type="term" value="F:metal ion binding"/>
    <property type="evidence" value="ECO:0007669"/>
    <property type="project" value="UniProtKB-KW"/>
</dbReference>
<evidence type="ECO:0000256" key="4">
    <source>
        <dbReference type="ARBA" id="ARBA00022917"/>
    </source>
</evidence>
<dbReference type="PANTHER" id="PTHR10458">
    <property type="entry name" value="PEPTIDE DEFORMYLASE"/>
    <property type="match status" value="1"/>
</dbReference>
<feature type="binding site" evidence="5">
    <location>
        <position position="151"/>
    </location>
    <ligand>
        <name>Fe cation</name>
        <dbReference type="ChEBI" id="CHEBI:24875"/>
    </ligand>
</feature>
<dbReference type="GO" id="GO:0006412">
    <property type="term" value="P:translation"/>
    <property type="evidence" value="ECO:0007669"/>
    <property type="project" value="UniProtKB-UniRule"/>
</dbReference>
<dbReference type="GO" id="GO:0042586">
    <property type="term" value="F:peptide deformylase activity"/>
    <property type="evidence" value="ECO:0007669"/>
    <property type="project" value="UniProtKB-UniRule"/>
</dbReference>
<comment type="catalytic activity">
    <reaction evidence="5">
        <text>N-terminal N-formyl-L-methionyl-[peptide] + H2O = N-terminal L-methionyl-[peptide] + formate</text>
        <dbReference type="Rhea" id="RHEA:24420"/>
        <dbReference type="Rhea" id="RHEA-COMP:10639"/>
        <dbReference type="Rhea" id="RHEA-COMP:10640"/>
        <dbReference type="ChEBI" id="CHEBI:15377"/>
        <dbReference type="ChEBI" id="CHEBI:15740"/>
        <dbReference type="ChEBI" id="CHEBI:49298"/>
        <dbReference type="ChEBI" id="CHEBI:64731"/>
        <dbReference type="EC" id="3.5.1.88"/>
    </reaction>
</comment>
<organism evidence="6 7">
    <name type="scientific">Candidatus Roizmanbacteria bacterium RIFCSPHIGHO2_02_FULL_38_11</name>
    <dbReference type="NCBI Taxonomy" id="1802039"/>
    <lineage>
        <taxon>Bacteria</taxon>
        <taxon>Candidatus Roizmaniibacteriota</taxon>
    </lineage>
</organism>
<evidence type="ECO:0000256" key="1">
    <source>
        <dbReference type="ARBA" id="ARBA00010759"/>
    </source>
</evidence>
<evidence type="ECO:0000313" key="7">
    <source>
        <dbReference type="Proteomes" id="UP000177913"/>
    </source>
</evidence>
<dbReference type="SUPFAM" id="SSF56420">
    <property type="entry name" value="Peptide deformylase"/>
    <property type="match status" value="1"/>
</dbReference>
<dbReference type="InterPro" id="IPR036821">
    <property type="entry name" value="Peptide_deformylase_sf"/>
</dbReference>
<dbReference type="CDD" id="cd00487">
    <property type="entry name" value="Pep_deformylase"/>
    <property type="match status" value="1"/>
</dbReference>
<comment type="similarity">
    <text evidence="1 5">Belongs to the polypeptide deformylase family.</text>
</comment>
<dbReference type="PRINTS" id="PR01576">
    <property type="entry name" value="PDEFORMYLASE"/>
</dbReference>
<dbReference type="AlphaFoldDB" id="A0A1F7GXE0"/>
<keyword evidence="3 5" id="KW-0378">Hydrolase</keyword>
<accession>A0A1F7GXE0</accession>
<comment type="cofactor">
    <cofactor evidence="5">
        <name>Fe(2+)</name>
        <dbReference type="ChEBI" id="CHEBI:29033"/>
    </cofactor>
    <text evidence="5">Binds 1 Fe(2+) ion.</text>
</comment>
<dbReference type="NCBIfam" id="TIGR00079">
    <property type="entry name" value="pept_deformyl"/>
    <property type="match status" value="1"/>
</dbReference>
<evidence type="ECO:0000313" key="6">
    <source>
        <dbReference type="EMBL" id="OGK23454.1"/>
    </source>
</evidence>
<dbReference type="FunFam" id="3.90.45.10:FF:000003">
    <property type="entry name" value="Peptide deformylase"/>
    <property type="match status" value="1"/>
</dbReference>
<proteinExistence type="inferred from homology"/>